<evidence type="ECO:0000313" key="3">
    <source>
        <dbReference type="Proteomes" id="UP001164743"/>
    </source>
</evidence>
<evidence type="ECO:0000259" key="1">
    <source>
        <dbReference type="Pfam" id="PF00248"/>
    </source>
</evidence>
<dbReference type="PIRSF" id="PIRSF000097">
    <property type="entry name" value="AKR"/>
    <property type="match status" value="1"/>
</dbReference>
<dbReference type="Pfam" id="PF00248">
    <property type="entry name" value="Aldo_ket_red"/>
    <property type="match status" value="2"/>
</dbReference>
<organism evidence="2 3">
    <name type="scientific">Puccinia triticina</name>
    <dbReference type="NCBI Taxonomy" id="208348"/>
    <lineage>
        <taxon>Eukaryota</taxon>
        <taxon>Fungi</taxon>
        <taxon>Dikarya</taxon>
        <taxon>Basidiomycota</taxon>
        <taxon>Pucciniomycotina</taxon>
        <taxon>Pucciniomycetes</taxon>
        <taxon>Pucciniales</taxon>
        <taxon>Pucciniaceae</taxon>
        <taxon>Puccinia</taxon>
    </lineage>
</organism>
<dbReference type="Gene3D" id="3.20.20.100">
    <property type="entry name" value="NADP-dependent oxidoreductase domain"/>
    <property type="match status" value="2"/>
</dbReference>
<keyword evidence="3" id="KW-1185">Reference proteome</keyword>
<name>A0ABY7CXI9_9BASI</name>
<dbReference type="InterPro" id="IPR020471">
    <property type="entry name" value="AKR"/>
</dbReference>
<dbReference type="GeneID" id="77801567"/>
<dbReference type="PANTHER" id="PTHR43827:SF13">
    <property type="entry name" value="ALDO_KETO REDUCTASE FAMILY PROTEIN"/>
    <property type="match status" value="1"/>
</dbReference>
<feature type="domain" description="NADP-dependent oxidoreductase" evidence="1">
    <location>
        <begin position="41"/>
        <end position="180"/>
    </location>
</feature>
<protein>
    <recommendedName>
        <fullName evidence="1">NADP-dependent oxidoreductase domain-containing protein</fullName>
    </recommendedName>
</protein>
<proteinExistence type="predicted"/>
<dbReference type="PROSITE" id="PS00062">
    <property type="entry name" value="ALDOKETO_REDUCTASE_2"/>
    <property type="match status" value="1"/>
</dbReference>
<dbReference type="CDD" id="cd19071">
    <property type="entry name" value="AKR_AKR1-5-like"/>
    <property type="match status" value="1"/>
</dbReference>
<dbReference type="SUPFAM" id="SSF51430">
    <property type="entry name" value="NAD(P)-linked oxidoreductase"/>
    <property type="match status" value="1"/>
</dbReference>
<feature type="domain" description="NADP-dependent oxidoreductase" evidence="1">
    <location>
        <begin position="183"/>
        <end position="247"/>
    </location>
</feature>
<dbReference type="InterPro" id="IPR018170">
    <property type="entry name" value="Aldo/ket_reductase_CS"/>
</dbReference>
<reference evidence="2" key="1">
    <citation type="submission" date="2022-10" db="EMBL/GenBank/DDBJ databases">
        <title>Puccinia triticina Genome sequencing and assembly.</title>
        <authorList>
            <person name="Li C."/>
        </authorList>
    </citation>
    <scope>NUCLEOTIDE SEQUENCE</scope>
    <source>
        <strain evidence="2">Pt15</strain>
    </source>
</reference>
<sequence>MSGFGLPALESPAISPSMSFANTLTLQSQVTLNTGYQMPLLGFGTVGLGNAEEACSEAIKIGYRHLDSAIFYRNEYAVAQAAEKCESGWDSIFLTTKIPSSENGEKSLERSLSHTSGKPWDLVLLHEPLGGRRARHEAYKVLAEAQKNGKVKSIGVSNFSERHLKELEEANVGPIPAVNQGQRMSDETVSKIATKVNKTVAQVLLRWSLQKGFVPLPKSTKPNHMKDNANIFDFELSDHDMKELDNLEMGKEGSVAWTAQCLEAE</sequence>
<gene>
    <name evidence="2" type="ORF">PtA15_10A491</name>
</gene>
<accession>A0ABY7CXI9</accession>
<dbReference type="EMBL" id="CP110430">
    <property type="protein sequence ID" value="WAQ89068.1"/>
    <property type="molecule type" value="Genomic_DNA"/>
</dbReference>
<dbReference type="InterPro" id="IPR036812">
    <property type="entry name" value="NAD(P)_OxRdtase_dom_sf"/>
</dbReference>
<evidence type="ECO:0000313" key="2">
    <source>
        <dbReference type="EMBL" id="WAQ89068.1"/>
    </source>
</evidence>
<dbReference type="PRINTS" id="PR00069">
    <property type="entry name" value="ALDKETRDTASE"/>
</dbReference>
<dbReference type="PANTHER" id="PTHR43827">
    <property type="entry name" value="2,5-DIKETO-D-GLUCONIC ACID REDUCTASE"/>
    <property type="match status" value="1"/>
</dbReference>
<dbReference type="RefSeq" id="XP_053024623.1">
    <property type="nucleotide sequence ID" value="XM_053160672.1"/>
</dbReference>
<dbReference type="Proteomes" id="UP001164743">
    <property type="component" value="Chromosome 10A"/>
</dbReference>
<dbReference type="InterPro" id="IPR023210">
    <property type="entry name" value="NADP_OxRdtase_dom"/>
</dbReference>